<dbReference type="KEGG" id="iod:EJO50_14365"/>
<dbReference type="GO" id="GO:0007165">
    <property type="term" value="P:signal transduction"/>
    <property type="evidence" value="ECO:0007669"/>
    <property type="project" value="UniProtKB-ARBA"/>
</dbReference>
<dbReference type="PROSITE" id="PS50839">
    <property type="entry name" value="CHASE"/>
    <property type="match status" value="1"/>
</dbReference>
<dbReference type="SMART" id="SM00086">
    <property type="entry name" value="PAC"/>
    <property type="match status" value="2"/>
</dbReference>
<dbReference type="Pfam" id="PF13426">
    <property type="entry name" value="PAS_9"/>
    <property type="match status" value="1"/>
</dbReference>
<dbReference type="Pfam" id="PF00989">
    <property type="entry name" value="PAS"/>
    <property type="match status" value="1"/>
</dbReference>
<dbReference type="PROSITE" id="PS50113">
    <property type="entry name" value="PAC"/>
    <property type="match status" value="1"/>
</dbReference>
<dbReference type="InterPro" id="IPR000014">
    <property type="entry name" value="PAS"/>
</dbReference>
<evidence type="ECO:0000256" key="5">
    <source>
        <dbReference type="SAM" id="Phobius"/>
    </source>
</evidence>
<dbReference type="Gene3D" id="3.30.450.20">
    <property type="entry name" value="PAS domain"/>
    <property type="match status" value="3"/>
</dbReference>
<sequence>MIVLSLLRRYPVALRTFLAGVVLTACVQVWLNFQHQNHAQTQLNHLALIYAERIESKLDAEINILRGIQNAFIANTNLNKKTFSTILKQQNIQGRFPDFISVQFIREIASSDIDVYIHHRKLDNPAFNISLSSPRAVYQIIDFIFPEHAVLHEPEGFEISHQTANLIAIEYARDQGRGVASPAYALQGYKNASLGFAIRFPIYSPNKPLNNQKERRSAFIGSLGATFTIDKMIAWLGNDVEKNIRLQLQDTGTTSGLNKTEKSKIIYKTKSLSNRNNELNANALIQFPGRQWKLSLFAPASIFPRYNALDYFIWILGFTLSIFIAVLLQRQRNNRASALDLAEQITQDLRKNKQHYQQVAQLTEDAHDLIISRDLNGKIIYANRAARIYFSESTPVLLGKNKPLLLSAELAINEIPIRQECQHRHTDGELHFLELTLFPLYNQEAVHSGSAMFVHNITQHKELMIELQKSRERFSALLELAADWYWEQDKNFRFTQVSTGFFNLYSLNQTSVIGHQRWELSDGCLSAEEWRAHQSLLKTLRSFRDFIYTLKVGASNMIVRVSGQPFFDEQGELQGYRGIGYDITASKNNEQAIQLEQQRIASILNSMADGVITTALNGDVEFINPSAIQLLNCRTATSIGKHINHIYQVISPKDQNPLIPLFSMALDSIEKNTPSRTVLLNTHKQSLLIQESIIHLKNSTGTLIGFALIIRQI</sequence>
<evidence type="ECO:0000256" key="3">
    <source>
        <dbReference type="ARBA" id="ARBA00022989"/>
    </source>
</evidence>
<dbReference type="Proteomes" id="UP000282438">
    <property type="component" value="Chromosome"/>
</dbReference>
<dbReference type="RefSeq" id="WP_125975300.1">
    <property type="nucleotide sequence ID" value="NZ_CP034433.1"/>
</dbReference>
<dbReference type="InterPro" id="IPR000700">
    <property type="entry name" value="PAS-assoc_C"/>
</dbReference>
<reference evidence="9 10" key="1">
    <citation type="submission" date="2018-12" db="EMBL/GenBank/DDBJ databases">
        <title>Complete genome sequence of Iodobacter sp. H11R3.</title>
        <authorList>
            <person name="Bae J.-W."/>
        </authorList>
    </citation>
    <scope>NUCLEOTIDE SEQUENCE [LARGE SCALE GENOMIC DNA]</scope>
    <source>
        <strain evidence="9 10">H11R3</strain>
    </source>
</reference>
<evidence type="ECO:0000259" key="8">
    <source>
        <dbReference type="PROSITE" id="PS50839"/>
    </source>
</evidence>
<gene>
    <name evidence="9" type="ORF">EJO50_14365</name>
</gene>
<dbReference type="SMART" id="SM01079">
    <property type="entry name" value="CHASE"/>
    <property type="match status" value="1"/>
</dbReference>
<dbReference type="Pfam" id="PF03924">
    <property type="entry name" value="CHASE"/>
    <property type="match status" value="1"/>
</dbReference>
<dbReference type="InterPro" id="IPR035965">
    <property type="entry name" value="PAS-like_dom_sf"/>
</dbReference>
<comment type="subcellular location">
    <subcellularLocation>
        <location evidence="1">Membrane</location>
    </subcellularLocation>
</comment>
<protein>
    <submittedName>
        <fullName evidence="9">PAS domain S-box protein</fullName>
    </submittedName>
</protein>
<dbReference type="SMART" id="SM00091">
    <property type="entry name" value="PAS"/>
    <property type="match status" value="3"/>
</dbReference>
<dbReference type="Gene3D" id="3.30.450.350">
    <property type="entry name" value="CHASE domain"/>
    <property type="match status" value="1"/>
</dbReference>
<dbReference type="SUPFAM" id="SSF55785">
    <property type="entry name" value="PYP-like sensor domain (PAS domain)"/>
    <property type="match status" value="3"/>
</dbReference>
<dbReference type="EMBL" id="CP034433">
    <property type="protein sequence ID" value="AZN37555.1"/>
    <property type="molecule type" value="Genomic_DNA"/>
</dbReference>
<dbReference type="AlphaFoldDB" id="A0A3S8ZVV5"/>
<dbReference type="PROSITE" id="PS50112">
    <property type="entry name" value="PAS"/>
    <property type="match status" value="1"/>
</dbReference>
<dbReference type="PANTHER" id="PTHR44757:SF2">
    <property type="entry name" value="BIOFILM ARCHITECTURE MAINTENANCE PROTEIN MBAA"/>
    <property type="match status" value="1"/>
</dbReference>
<proteinExistence type="predicted"/>
<feature type="domain" description="PAC" evidence="7">
    <location>
        <begin position="541"/>
        <end position="595"/>
    </location>
</feature>
<dbReference type="CDD" id="cd00130">
    <property type="entry name" value="PAS"/>
    <property type="match status" value="3"/>
</dbReference>
<name>A0A3S8ZVV5_9NEIS</name>
<keyword evidence="3 5" id="KW-1133">Transmembrane helix</keyword>
<dbReference type="GO" id="GO:0016020">
    <property type="term" value="C:membrane"/>
    <property type="evidence" value="ECO:0007669"/>
    <property type="project" value="UniProtKB-SubCell"/>
</dbReference>
<dbReference type="OrthoDB" id="8527411at2"/>
<dbReference type="InterPro" id="IPR013767">
    <property type="entry name" value="PAS_fold"/>
</dbReference>
<feature type="transmembrane region" description="Helical" evidence="5">
    <location>
        <begin position="311"/>
        <end position="328"/>
    </location>
</feature>
<dbReference type="Pfam" id="PF13188">
    <property type="entry name" value="PAS_8"/>
    <property type="match status" value="1"/>
</dbReference>
<evidence type="ECO:0000313" key="9">
    <source>
        <dbReference type="EMBL" id="AZN37555.1"/>
    </source>
</evidence>
<evidence type="ECO:0000256" key="2">
    <source>
        <dbReference type="ARBA" id="ARBA00022692"/>
    </source>
</evidence>
<accession>A0A3S8ZVV5</accession>
<dbReference type="InterPro" id="IPR001610">
    <property type="entry name" value="PAC"/>
</dbReference>
<dbReference type="NCBIfam" id="TIGR00229">
    <property type="entry name" value="sensory_box"/>
    <property type="match status" value="2"/>
</dbReference>
<organism evidence="9 10">
    <name type="scientific">Iodobacter ciconiae</name>
    <dbReference type="NCBI Taxonomy" id="2496266"/>
    <lineage>
        <taxon>Bacteria</taxon>
        <taxon>Pseudomonadati</taxon>
        <taxon>Pseudomonadota</taxon>
        <taxon>Betaproteobacteria</taxon>
        <taxon>Neisseriales</taxon>
        <taxon>Chitinibacteraceae</taxon>
        <taxon>Iodobacter</taxon>
    </lineage>
</organism>
<keyword evidence="10" id="KW-1185">Reference proteome</keyword>
<keyword evidence="4 5" id="KW-0472">Membrane</keyword>
<dbReference type="GO" id="GO:0003824">
    <property type="term" value="F:catalytic activity"/>
    <property type="evidence" value="ECO:0007669"/>
    <property type="project" value="UniProtKB-ARBA"/>
</dbReference>
<dbReference type="InterPro" id="IPR006189">
    <property type="entry name" value="CHASE_dom"/>
</dbReference>
<dbReference type="GO" id="GO:0006355">
    <property type="term" value="P:regulation of DNA-templated transcription"/>
    <property type="evidence" value="ECO:0007669"/>
    <property type="project" value="InterPro"/>
</dbReference>
<dbReference type="PANTHER" id="PTHR44757">
    <property type="entry name" value="DIGUANYLATE CYCLASE DGCP"/>
    <property type="match status" value="1"/>
</dbReference>
<feature type="domain" description="PAS" evidence="6">
    <location>
        <begin position="596"/>
        <end position="669"/>
    </location>
</feature>
<evidence type="ECO:0000259" key="6">
    <source>
        <dbReference type="PROSITE" id="PS50112"/>
    </source>
</evidence>
<evidence type="ECO:0000259" key="7">
    <source>
        <dbReference type="PROSITE" id="PS50113"/>
    </source>
</evidence>
<dbReference type="InterPro" id="IPR052155">
    <property type="entry name" value="Biofilm_reg_signaling"/>
</dbReference>
<evidence type="ECO:0000256" key="1">
    <source>
        <dbReference type="ARBA" id="ARBA00004370"/>
    </source>
</evidence>
<evidence type="ECO:0000313" key="10">
    <source>
        <dbReference type="Proteomes" id="UP000282438"/>
    </source>
</evidence>
<keyword evidence="2 5" id="KW-0812">Transmembrane</keyword>
<evidence type="ECO:0000256" key="4">
    <source>
        <dbReference type="ARBA" id="ARBA00023136"/>
    </source>
</evidence>
<dbReference type="InterPro" id="IPR042240">
    <property type="entry name" value="CHASE_sf"/>
</dbReference>
<feature type="domain" description="CHASE" evidence="8">
    <location>
        <begin position="133"/>
        <end position="295"/>
    </location>
</feature>